<keyword evidence="2" id="KW-1185">Reference proteome</keyword>
<sequence>MDSVEFNRKSNKYIIYKYYGNIKVEHKNQRLISKYELGKNKKWKMNWIYTIIENMGFYNSLPKIGI</sequence>
<organism evidence="1 2">
    <name type="scientific">Flavobacterium piscis</name>
    <dbReference type="NCBI Taxonomy" id="1114874"/>
    <lineage>
        <taxon>Bacteria</taxon>
        <taxon>Pseudomonadati</taxon>
        <taxon>Bacteroidota</taxon>
        <taxon>Flavobacteriia</taxon>
        <taxon>Flavobacteriales</taxon>
        <taxon>Flavobacteriaceae</taxon>
        <taxon>Flavobacterium</taxon>
    </lineage>
</organism>
<accession>A0ABU1Y298</accession>
<gene>
    <name evidence="1" type="ORF">J2W48_000268</name>
</gene>
<name>A0ABU1Y298_9FLAO</name>
<dbReference type="EMBL" id="JAVDWQ010000001">
    <property type="protein sequence ID" value="MDR7208347.1"/>
    <property type="molecule type" value="Genomic_DNA"/>
</dbReference>
<proteinExistence type="predicted"/>
<comment type="caution">
    <text evidence="1">The sequence shown here is derived from an EMBL/GenBank/DDBJ whole genome shotgun (WGS) entry which is preliminary data.</text>
</comment>
<protein>
    <submittedName>
        <fullName evidence="1">Uncharacterized protein</fullName>
    </submittedName>
</protein>
<dbReference type="Proteomes" id="UP001269081">
    <property type="component" value="Unassembled WGS sequence"/>
</dbReference>
<evidence type="ECO:0000313" key="2">
    <source>
        <dbReference type="Proteomes" id="UP001269081"/>
    </source>
</evidence>
<evidence type="ECO:0000313" key="1">
    <source>
        <dbReference type="EMBL" id="MDR7208347.1"/>
    </source>
</evidence>
<reference evidence="1 2" key="1">
    <citation type="submission" date="2023-07" db="EMBL/GenBank/DDBJ databases">
        <title>Sorghum-associated microbial communities from plants grown in Nebraska, USA.</title>
        <authorList>
            <person name="Schachtman D."/>
        </authorList>
    </citation>
    <scope>NUCLEOTIDE SEQUENCE [LARGE SCALE GENOMIC DNA]</scope>
    <source>
        <strain evidence="1 2">4129</strain>
    </source>
</reference>